<feature type="compositionally biased region" description="Polar residues" evidence="1">
    <location>
        <begin position="116"/>
        <end position="125"/>
    </location>
</feature>
<dbReference type="EMBL" id="DP000011">
    <property type="protein sequence ID" value="ABA97540.2"/>
    <property type="molecule type" value="Genomic_DNA"/>
</dbReference>
<reference evidence="2" key="1">
    <citation type="journal article" date="2005" name="BMC Biol.">
        <title>The sequence of rice chromosomes 11 and 12, rich in disease resistance genes and recent gene duplications.</title>
        <authorList>
            <consortium name="The rice chromosomes 11 and 12 sequencing consortia"/>
        </authorList>
    </citation>
    <scope>NUCLEOTIDE SEQUENCE [LARGE SCALE GENOMIC DNA]</scope>
</reference>
<name>Q2QT67_ORYSJ</name>
<gene>
    <name evidence="2" type="ordered locus">LOC_Os12g21680</name>
</gene>
<reference evidence="2" key="3">
    <citation type="submission" date="2006-01" db="EMBL/GenBank/DDBJ databases">
        <authorList>
            <person name="Buell R."/>
        </authorList>
    </citation>
    <scope>NUCLEOTIDE SEQUENCE</scope>
</reference>
<protein>
    <submittedName>
        <fullName evidence="2">Uncharacterized protein</fullName>
    </submittedName>
</protein>
<reference evidence="2" key="2">
    <citation type="submission" date="2005-04" db="EMBL/GenBank/DDBJ databases">
        <authorList>
            <person name="Buell C.R."/>
            <person name="Wing R.A."/>
            <person name="McCombie W.A."/>
            <person name="Ouyang S."/>
        </authorList>
    </citation>
    <scope>NUCLEOTIDE SEQUENCE</scope>
</reference>
<evidence type="ECO:0000256" key="1">
    <source>
        <dbReference type="SAM" id="MobiDB-lite"/>
    </source>
</evidence>
<organism evidence="2">
    <name type="scientific">Oryza sativa subsp. japonica</name>
    <name type="common">Rice</name>
    <dbReference type="NCBI Taxonomy" id="39947"/>
    <lineage>
        <taxon>Eukaryota</taxon>
        <taxon>Viridiplantae</taxon>
        <taxon>Streptophyta</taxon>
        <taxon>Embryophyta</taxon>
        <taxon>Tracheophyta</taxon>
        <taxon>Spermatophyta</taxon>
        <taxon>Magnoliopsida</taxon>
        <taxon>Liliopsida</taxon>
        <taxon>Poales</taxon>
        <taxon>Poaceae</taxon>
        <taxon>BOP clade</taxon>
        <taxon>Oryzoideae</taxon>
        <taxon>Oryzeae</taxon>
        <taxon>Oryzinae</taxon>
        <taxon>Oryza</taxon>
        <taxon>Oryza sativa</taxon>
    </lineage>
</organism>
<dbReference type="AlphaFoldDB" id="Q2QT67"/>
<accession>Q2QT67</accession>
<evidence type="ECO:0000313" key="2">
    <source>
        <dbReference type="EMBL" id="ABA97540.2"/>
    </source>
</evidence>
<feature type="region of interest" description="Disordered" evidence="1">
    <location>
        <begin position="108"/>
        <end position="134"/>
    </location>
</feature>
<proteinExistence type="predicted"/>
<sequence length="385" mass="40587">MADLGISTSDLATLAKLSIEGALPPEQDMAREEGALRADVVTQRVKDVLISPASTAEEVLPLMDIIGPLVDHQASASLKEKVTEEVVVASTAPIVAGGSGTKRKIWAKTSGDAGSRQKSSSSEDTSGLPPPPKWRSVKKIIGNLLTPFSDVGRKTSAISAQSGDEVATSGIAVVASPRGKSVSAAAESSEPAAATTIVNTSREVGAQMDRLTARAMSSDGRVAQLETEFEFTRYDLQKMKEIVAGNEMQRLGVEKKMNDLQDHIFSIRDQLQKSAACTSLHQLALECSVKSSIPAHPDETSLTSALGELATKMEAIPSKHAARVSEEISIGIHTGVCHVLACVKLALPNVDLKEILSTGVADATREDVMAVVADLGETVLPLFEE</sequence>